<gene>
    <name evidence="3" type="ORF">EI555_011218</name>
</gene>
<dbReference type="InterPro" id="IPR036392">
    <property type="entry name" value="PLAT/LH2_dom_sf"/>
</dbReference>
<dbReference type="AlphaFoldDB" id="A0A4U1EX33"/>
<sequence>IPYYVSVTTGKQKDAATDSRAFIFLIGEDDERSNRIWLDYPRGKKGFSCGSVEEFYVAGLDVGVIKKIELGHDGASPESCWLVEELCLAVPTQGTKYTLRCNCWLAKDRGDGVTSRVFDLLDAMVVNIGVKVLYEMTVWTGDVVGGGTDSNIFMTLYGTNGSTEEVQLDKKKARFEREQNDTFIMEILDIAPFTKMRIRIDGLGSRPEWFLERILLKNMNTGDLTMFYYGDWLSQRKGKKTLVCEMCAVIDGEEMMEWTSYTVSVKTSDILGESGSEGERYQAVWIPRVRPEQESYDSQSPAPRALVLCTPGAGTDANVFIIIFGENGDSGTLALKQSANWNKFERNSTDTFNFSDMLSLGHLCKLRVWHDNKGSSGS</sequence>
<feature type="domain" description="PLAT" evidence="2">
    <location>
        <begin position="1"/>
        <end position="119"/>
    </location>
</feature>
<dbReference type="EMBL" id="RWIC01000691">
    <property type="protein sequence ID" value="TKC40957.1"/>
    <property type="molecule type" value="Genomic_DNA"/>
</dbReference>
<evidence type="ECO:0000256" key="1">
    <source>
        <dbReference type="PROSITE-ProRule" id="PRU00152"/>
    </source>
</evidence>
<organism evidence="3 4">
    <name type="scientific">Monodon monoceros</name>
    <name type="common">Narwhal</name>
    <name type="synonym">Ceratodon monodon</name>
    <dbReference type="NCBI Taxonomy" id="40151"/>
    <lineage>
        <taxon>Eukaryota</taxon>
        <taxon>Metazoa</taxon>
        <taxon>Chordata</taxon>
        <taxon>Craniata</taxon>
        <taxon>Vertebrata</taxon>
        <taxon>Euteleostomi</taxon>
        <taxon>Mammalia</taxon>
        <taxon>Eutheria</taxon>
        <taxon>Laurasiatheria</taxon>
        <taxon>Artiodactyla</taxon>
        <taxon>Whippomorpha</taxon>
        <taxon>Cetacea</taxon>
        <taxon>Odontoceti</taxon>
        <taxon>Monodontidae</taxon>
        <taxon>Monodon</taxon>
    </lineage>
</organism>
<dbReference type="Pfam" id="PF01477">
    <property type="entry name" value="PLAT"/>
    <property type="match status" value="3"/>
</dbReference>
<comment type="caution">
    <text evidence="1">Lacks conserved residue(s) required for the propagation of feature annotation.</text>
</comment>
<name>A0A4U1EX33_MONMO</name>
<feature type="domain" description="PLAT" evidence="2">
    <location>
        <begin position="132"/>
        <end position="247"/>
    </location>
</feature>
<dbReference type="PANTHER" id="PTHR45901:SF3">
    <property type="entry name" value="LIPOXYGENASE HOMOLOGY DOMAIN-CONTAINING PROTEIN 1"/>
    <property type="match status" value="1"/>
</dbReference>
<evidence type="ECO:0000313" key="4">
    <source>
        <dbReference type="Proteomes" id="UP000308365"/>
    </source>
</evidence>
<dbReference type="PROSITE" id="PS50095">
    <property type="entry name" value="PLAT"/>
    <property type="match status" value="3"/>
</dbReference>
<dbReference type="CDD" id="cd01756">
    <property type="entry name" value="PLAT_repeat"/>
    <property type="match status" value="1"/>
</dbReference>
<dbReference type="InterPro" id="IPR052970">
    <property type="entry name" value="Inner_ear_hair_cell_LOXHD"/>
</dbReference>
<feature type="domain" description="PLAT" evidence="2">
    <location>
        <begin position="302"/>
        <end position="378"/>
    </location>
</feature>
<dbReference type="PANTHER" id="PTHR45901">
    <property type="entry name" value="PROTEIN CBG12474"/>
    <property type="match status" value="1"/>
</dbReference>
<dbReference type="SMART" id="SM00308">
    <property type="entry name" value="LH2"/>
    <property type="match status" value="2"/>
</dbReference>
<dbReference type="Gene3D" id="2.40.180.10">
    <property type="entry name" value="Catalase core domain"/>
    <property type="match status" value="1"/>
</dbReference>
<feature type="non-terminal residue" evidence="3">
    <location>
        <position position="378"/>
    </location>
</feature>
<dbReference type="SUPFAM" id="SSF49723">
    <property type="entry name" value="Lipase/lipooxygenase domain (PLAT/LH2 domain)"/>
    <property type="match status" value="3"/>
</dbReference>
<evidence type="ECO:0000259" key="2">
    <source>
        <dbReference type="PROSITE" id="PS50095"/>
    </source>
</evidence>
<dbReference type="FunFam" id="2.40.180.10:FF:000009">
    <property type="entry name" value="Lipoxygenase homology domain-containing protein 1"/>
    <property type="match status" value="1"/>
</dbReference>
<proteinExistence type="predicted"/>
<protein>
    <recommendedName>
        <fullName evidence="2">PLAT domain-containing protein</fullName>
    </recommendedName>
</protein>
<dbReference type="Gene3D" id="2.60.60.20">
    <property type="entry name" value="PLAT/LH2 domain"/>
    <property type="match status" value="2"/>
</dbReference>
<accession>A0A4U1EX33</accession>
<dbReference type="Proteomes" id="UP000308365">
    <property type="component" value="Unassembled WGS sequence"/>
</dbReference>
<feature type="non-terminal residue" evidence="3">
    <location>
        <position position="1"/>
    </location>
</feature>
<evidence type="ECO:0000313" key="3">
    <source>
        <dbReference type="EMBL" id="TKC40957.1"/>
    </source>
</evidence>
<dbReference type="InterPro" id="IPR001024">
    <property type="entry name" value="PLAT/LH2_dom"/>
</dbReference>
<reference evidence="4" key="1">
    <citation type="journal article" date="2019" name="IScience">
        <title>Narwhal Genome Reveals Long-Term Low Genetic Diversity despite Current Large Abundance Size.</title>
        <authorList>
            <person name="Westbury M.V."/>
            <person name="Petersen B."/>
            <person name="Garde E."/>
            <person name="Heide-Jorgensen M.P."/>
            <person name="Lorenzen E.D."/>
        </authorList>
    </citation>
    <scope>NUCLEOTIDE SEQUENCE [LARGE SCALE GENOMIC DNA]</scope>
</reference>
<comment type="caution">
    <text evidence="3">The sequence shown here is derived from an EMBL/GenBank/DDBJ whole genome shotgun (WGS) entry which is preliminary data.</text>
</comment>